<comment type="caution">
    <text evidence="1">The sequence shown here is derived from an EMBL/GenBank/DDBJ whole genome shotgun (WGS) entry which is preliminary data.</text>
</comment>
<accession>A0A817X462</accession>
<sequence>MIDEIRSKCERIFDWLYNKELVHTPVSSEADDDDNDDSYEHHIDDQSYAQESHVLNRINQFLDEIGFMRRCELTLSYASLKERSKCNLWNQIKRMFLYLLKFLLPNNIEKVWNDIVKYELKTFTCKEQIINPKAMVTINTAIENAKHSSTKRQLLAVVAADFSPSILRAHFPTVTDSQTKAARKHAYHSGRGAPVDLTRPNVKRCSKQQVLHSLKVALSPSVTADLPFGIRSINMAISEPIEIPNTCRNMIPTRIIRQYKIIALKRQMESFSHWVSHLSWLL</sequence>
<gene>
    <name evidence="1" type="ORF">FME351_LOCUS5578</name>
</gene>
<proteinExistence type="predicted"/>
<organism evidence="1 2">
    <name type="scientific">Rotaria socialis</name>
    <dbReference type="NCBI Taxonomy" id="392032"/>
    <lineage>
        <taxon>Eukaryota</taxon>
        <taxon>Metazoa</taxon>
        <taxon>Spiralia</taxon>
        <taxon>Gnathifera</taxon>
        <taxon>Rotifera</taxon>
        <taxon>Eurotatoria</taxon>
        <taxon>Bdelloidea</taxon>
        <taxon>Philodinida</taxon>
        <taxon>Philodinidae</taxon>
        <taxon>Rotaria</taxon>
    </lineage>
</organism>
<name>A0A817X462_9BILA</name>
<protein>
    <submittedName>
        <fullName evidence="1">Uncharacterized protein</fullName>
    </submittedName>
</protein>
<dbReference type="EMBL" id="CAJNYU010000489">
    <property type="protein sequence ID" value="CAF3362801.1"/>
    <property type="molecule type" value="Genomic_DNA"/>
</dbReference>
<evidence type="ECO:0000313" key="2">
    <source>
        <dbReference type="Proteomes" id="UP000663869"/>
    </source>
</evidence>
<dbReference type="Proteomes" id="UP000663869">
    <property type="component" value="Unassembled WGS sequence"/>
</dbReference>
<evidence type="ECO:0000313" key="1">
    <source>
        <dbReference type="EMBL" id="CAF3362801.1"/>
    </source>
</evidence>
<dbReference type="AlphaFoldDB" id="A0A817X462"/>
<reference evidence="1" key="1">
    <citation type="submission" date="2021-02" db="EMBL/GenBank/DDBJ databases">
        <authorList>
            <person name="Nowell W R."/>
        </authorList>
    </citation>
    <scope>NUCLEOTIDE SEQUENCE</scope>
</reference>